<dbReference type="InterPro" id="IPR016181">
    <property type="entry name" value="Acyl_CoA_acyltransferase"/>
</dbReference>
<proteinExistence type="predicted"/>
<comment type="caution">
    <text evidence="1">The sequence shown here is derived from an EMBL/GenBank/DDBJ whole genome shotgun (WGS) entry which is preliminary data.</text>
</comment>
<accession>A0ABS0BTA7</accession>
<gene>
    <name evidence="1" type="ORF">H8792_001860</name>
</gene>
<keyword evidence="2" id="KW-1185">Reference proteome</keyword>
<dbReference type="Proteomes" id="UP001193680">
    <property type="component" value="Unassembled WGS sequence"/>
</dbReference>
<sequence length="155" mass="17256">MVFFRKTAITDVEALLELYQGVAEVPGGLARLQHEISREYIHGFVEKTLATGIGLVAVNSEDERIVGELHAYSPNLFYFEHVLSDLTVAVDKALAEMCIAKAIRDDAKIMALHTSVIMQTALPMYQRMGFRFLKEVPDIFGVSYAVYTKQLSAAV</sequence>
<reference evidence="1 2" key="1">
    <citation type="submission" date="2020-06" db="EMBL/GenBank/DDBJ databases">
        <authorList>
            <person name="Scott K."/>
        </authorList>
    </citation>
    <scope>NUCLEOTIDE SEQUENCE [LARGE SCALE GENOMIC DNA]</scope>
    <source>
        <strain evidence="1 2">HH1</strain>
    </source>
</reference>
<dbReference type="Gene3D" id="3.40.630.30">
    <property type="match status" value="1"/>
</dbReference>
<evidence type="ECO:0000313" key="2">
    <source>
        <dbReference type="Proteomes" id="UP001193680"/>
    </source>
</evidence>
<evidence type="ECO:0000313" key="1">
    <source>
        <dbReference type="EMBL" id="MBF6057078.1"/>
    </source>
</evidence>
<organism evidence="1 2">
    <name type="scientific">Thiomicrorhabdus heinhorstiae</name>
    <dbReference type="NCBI Taxonomy" id="2748010"/>
    <lineage>
        <taxon>Bacteria</taxon>
        <taxon>Pseudomonadati</taxon>
        <taxon>Pseudomonadota</taxon>
        <taxon>Gammaproteobacteria</taxon>
        <taxon>Thiotrichales</taxon>
        <taxon>Piscirickettsiaceae</taxon>
        <taxon>Thiomicrorhabdus</taxon>
    </lineage>
</organism>
<reference evidence="1 2" key="2">
    <citation type="submission" date="2020-11" db="EMBL/GenBank/DDBJ databases">
        <title>Sulfur oxidizing isolate from Hospital Hole Sinkhole.</title>
        <authorList>
            <person name="Scott K.M."/>
        </authorList>
    </citation>
    <scope>NUCLEOTIDE SEQUENCE [LARGE SCALE GENOMIC DNA]</scope>
    <source>
        <strain evidence="1 2">HH1</strain>
    </source>
</reference>
<protein>
    <recommendedName>
        <fullName evidence="3">GNAT family N-acetyltransferase</fullName>
    </recommendedName>
</protein>
<dbReference type="EMBL" id="JACBGI020000002">
    <property type="protein sequence ID" value="MBF6057078.1"/>
    <property type="molecule type" value="Genomic_DNA"/>
</dbReference>
<name>A0ABS0BTA7_9GAMM</name>
<dbReference type="SUPFAM" id="SSF55729">
    <property type="entry name" value="Acyl-CoA N-acyltransferases (Nat)"/>
    <property type="match status" value="1"/>
</dbReference>
<evidence type="ECO:0008006" key="3">
    <source>
        <dbReference type="Google" id="ProtNLM"/>
    </source>
</evidence>
<dbReference type="RefSeq" id="WP_194947449.1">
    <property type="nucleotide sequence ID" value="NZ_JACBGI020000002.1"/>
</dbReference>